<comment type="caution">
    <text evidence="3">The sequence shown here is derived from an EMBL/GenBank/DDBJ whole genome shotgun (WGS) entry which is preliminary data.</text>
</comment>
<name>A0A8T2A5C8_9BRAS</name>
<dbReference type="CDD" id="cd01647">
    <property type="entry name" value="RT_LTR"/>
    <property type="match status" value="1"/>
</dbReference>
<dbReference type="EMBL" id="JAEFBK010000009">
    <property type="protein sequence ID" value="KAG7567800.1"/>
    <property type="molecule type" value="Genomic_DNA"/>
</dbReference>
<dbReference type="InterPro" id="IPR041577">
    <property type="entry name" value="RT_RNaseH_2"/>
</dbReference>
<feature type="domain" description="Reverse transcriptase/retrotransposon-derived protein RNase H-like" evidence="2">
    <location>
        <begin position="431"/>
        <end position="529"/>
    </location>
</feature>
<dbReference type="AlphaFoldDB" id="A0A8T2A5C8"/>
<evidence type="ECO:0000259" key="2">
    <source>
        <dbReference type="Pfam" id="PF17919"/>
    </source>
</evidence>
<keyword evidence="4" id="KW-1185">Reference proteome</keyword>
<dbReference type="InterPro" id="IPR000477">
    <property type="entry name" value="RT_dom"/>
</dbReference>
<dbReference type="PANTHER" id="PTHR33064">
    <property type="entry name" value="POL PROTEIN"/>
    <property type="match status" value="1"/>
</dbReference>
<reference evidence="3 4" key="1">
    <citation type="submission" date="2020-12" db="EMBL/GenBank/DDBJ databases">
        <title>Concerted genomic and epigenomic changes stabilize Arabidopsis allopolyploids.</title>
        <authorList>
            <person name="Chen Z."/>
        </authorList>
    </citation>
    <scope>NUCLEOTIDE SEQUENCE [LARGE SCALE GENOMIC DNA]</scope>
    <source>
        <strain evidence="3">Allo738</strain>
        <tissue evidence="3">Leaf</tissue>
    </source>
</reference>
<proteinExistence type="predicted"/>
<gene>
    <name evidence="3" type="ORF">ISN45_Aa04g006390</name>
</gene>
<dbReference type="Pfam" id="PF00078">
    <property type="entry name" value="RVT_1"/>
    <property type="match status" value="1"/>
</dbReference>
<protein>
    <submittedName>
        <fullName evidence="3">Aspartic peptidase domain superfamily</fullName>
    </submittedName>
</protein>
<evidence type="ECO:0000259" key="1">
    <source>
        <dbReference type="Pfam" id="PF00078"/>
    </source>
</evidence>
<feature type="domain" description="Reverse transcriptase" evidence="1">
    <location>
        <begin position="244"/>
        <end position="374"/>
    </location>
</feature>
<dbReference type="CDD" id="cd09274">
    <property type="entry name" value="RNase_HI_RT_Ty3"/>
    <property type="match status" value="1"/>
</dbReference>
<accession>A0A8T2A5C8</accession>
<evidence type="ECO:0000313" key="4">
    <source>
        <dbReference type="Proteomes" id="UP000694240"/>
    </source>
</evidence>
<dbReference type="Pfam" id="PF17919">
    <property type="entry name" value="RT_RNaseH_2"/>
    <property type="match status" value="1"/>
</dbReference>
<dbReference type="Proteomes" id="UP000694240">
    <property type="component" value="Chromosome 9"/>
</dbReference>
<evidence type="ECO:0000313" key="3">
    <source>
        <dbReference type="EMBL" id="KAG7567800.1"/>
    </source>
</evidence>
<organism evidence="3 4">
    <name type="scientific">Arabidopsis thaliana x Arabidopsis arenosa</name>
    <dbReference type="NCBI Taxonomy" id="1240361"/>
    <lineage>
        <taxon>Eukaryota</taxon>
        <taxon>Viridiplantae</taxon>
        <taxon>Streptophyta</taxon>
        <taxon>Embryophyta</taxon>
        <taxon>Tracheophyta</taxon>
        <taxon>Spermatophyta</taxon>
        <taxon>Magnoliopsida</taxon>
        <taxon>eudicotyledons</taxon>
        <taxon>Gunneridae</taxon>
        <taxon>Pentapetalae</taxon>
        <taxon>rosids</taxon>
        <taxon>malvids</taxon>
        <taxon>Brassicales</taxon>
        <taxon>Brassicaceae</taxon>
        <taxon>Camelineae</taxon>
        <taxon>Arabidopsis</taxon>
    </lineage>
</organism>
<dbReference type="InterPro" id="IPR051320">
    <property type="entry name" value="Viral_Replic_Matur_Polypro"/>
</dbReference>
<sequence>MPARLKNRKKEELAYISQPSPNAKIYIFATKYDKPIPVIAYLDTGAASSIIKPDILPASHWNPCSVAFKAANGQIFHISLISKPIYIQLFPGYMIKSKVYGSELPGKDFILGFDVLHGLKRVSWHPKGLKHKNHLLPWTTVSHLYPMEILNPVKEDIIKTSCAASHSEFLTKCSSPLWKNPDFFISLPFKKNEDVNPTKASHPGMNPDHYNLALEEVDQLQREYLIEKTTSPWACEAFYVNKRAEQVRGKLRLVINYQPLNHFLADDKFPLPKREVLFQRLPQAQVFSKFDLKAGFWQLGIKPEDRPKTGLCIRDRHYHWKVMPFRLKVAPSLFQKAMIKIFEPILPNALVYIDDILLFSPDIDSHTALLAKFHNTPHIATQLDEFPDENLSFKQVQQFLGIVNYMAEFIHDLAKHRSILSAQLKKNAPTWDKKCTEAVRELKRISKTLPALKIPSKGRRILQTDASDFYWGAVLLEEDEKGKRHICGYKSGVFKDSEKHYHSTYKEILAVKRGIEKFEFHLVGQHFLIEMDMSSFPKMIQFKQKVLPQAQLLRWASWFSQWKFDVKHIKGKDNFLPDFLSRTQRQISAIVPMILTLSPENPTENTLRSMIASMPQDLQEKMLDNVLIYRGIETLHGFLKLYIQRYGLDQGPLLGLPYHPVYPFLTTINLNPVHYGRFPLEAYLVLWYLADLYTIGVLVHKKELLQYLAKCILTRRKDHYKILYKWLTLFNNVTWWQEQIRAQQELFILSHEYCNPKWKPASLDEVDETKVDALFKALSPELEELNV</sequence>
<dbReference type="PANTHER" id="PTHR33064:SF37">
    <property type="entry name" value="RIBONUCLEASE H"/>
    <property type="match status" value="1"/>
</dbReference>